<reference evidence="12" key="1">
    <citation type="journal article" date="2019" name="Int. J. Syst. Evol. Microbiol.">
        <title>The Global Catalogue of Microorganisms (GCM) 10K type strain sequencing project: providing services to taxonomists for standard genome sequencing and annotation.</title>
        <authorList>
            <consortium name="The Broad Institute Genomics Platform"/>
            <consortium name="The Broad Institute Genome Sequencing Center for Infectious Disease"/>
            <person name="Wu L."/>
            <person name="Ma J."/>
        </authorList>
    </citation>
    <scope>NUCLEOTIDE SEQUENCE [LARGE SCALE GENOMIC DNA]</scope>
    <source>
        <strain evidence="12">CCUG 63418</strain>
    </source>
</reference>
<dbReference type="SUPFAM" id="SSF63829">
    <property type="entry name" value="Calcium-dependent phosphotriesterase"/>
    <property type="match status" value="1"/>
</dbReference>
<feature type="domain" description="Cytochrome c" evidence="10">
    <location>
        <begin position="817"/>
        <end position="902"/>
    </location>
</feature>
<dbReference type="InterPro" id="IPR022409">
    <property type="entry name" value="PKD/Chitinase_dom"/>
</dbReference>
<evidence type="ECO:0000256" key="4">
    <source>
        <dbReference type="ARBA" id="ARBA00022982"/>
    </source>
</evidence>
<dbReference type="PANTHER" id="PTHR40469:SF2">
    <property type="entry name" value="GALACTOSE-BINDING DOMAIN-LIKE SUPERFAMILY PROTEIN"/>
    <property type="match status" value="1"/>
</dbReference>
<proteinExistence type="predicted"/>
<gene>
    <name evidence="11" type="ORF">ACFQZS_04345</name>
</gene>
<dbReference type="PANTHER" id="PTHR40469">
    <property type="entry name" value="SECRETED GLYCOSYL HYDROLASE"/>
    <property type="match status" value="1"/>
</dbReference>
<dbReference type="Gene3D" id="2.60.40.10">
    <property type="entry name" value="Immunoglobulins"/>
    <property type="match status" value="1"/>
</dbReference>
<dbReference type="InterPro" id="IPR013783">
    <property type="entry name" value="Ig-like_fold"/>
</dbReference>
<dbReference type="SUPFAM" id="SSF50952">
    <property type="entry name" value="Soluble quinoprotein glucose dehydrogenase"/>
    <property type="match status" value="1"/>
</dbReference>
<dbReference type="PRINTS" id="PR00606">
    <property type="entry name" value="CYTCHROMECID"/>
</dbReference>
<dbReference type="Gene3D" id="3.40.50.880">
    <property type="match status" value="1"/>
</dbReference>
<keyword evidence="2 6" id="KW-0349">Heme</keyword>
<evidence type="ECO:0000256" key="8">
    <source>
        <dbReference type="SAM" id="SignalP"/>
    </source>
</evidence>
<dbReference type="Pfam" id="PF07995">
    <property type="entry name" value="GSDH"/>
    <property type="match status" value="2"/>
</dbReference>
<dbReference type="SUPFAM" id="SSF49299">
    <property type="entry name" value="PKD domain"/>
    <property type="match status" value="1"/>
</dbReference>
<organism evidence="11 12">
    <name type="scientific">Mucilaginibacter calamicampi</name>
    <dbReference type="NCBI Taxonomy" id="1302352"/>
    <lineage>
        <taxon>Bacteria</taxon>
        <taxon>Pseudomonadati</taxon>
        <taxon>Bacteroidota</taxon>
        <taxon>Sphingobacteriia</taxon>
        <taxon>Sphingobacteriales</taxon>
        <taxon>Sphingobacteriaceae</taxon>
        <taxon>Mucilaginibacter</taxon>
    </lineage>
</organism>
<dbReference type="PROSITE" id="PS50093">
    <property type="entry name" value="PKD"/>
    <property type="match status" value="1"/>
</dbReference>
<comment type="caution">
    <text evidence="11">The sequence shown here is derived from an EMBL/GenBank/DDBJ whole genome shotgun (WGS) entry which is preliminary data.</text>
</comment>
<dbReference type="InterPro" id="IPR036909">
    <property type="entry name" value="Cyt_c-like_dom_sf"/>
</dbReference>
<evidence type="ECO:0000256" key="1">
    <source>
        <dbReference type="ARBA" id="ARBA00022448"/>
    </source>
</evidence>
<name>A0ABW2YXU1_9SPHI</name>
<evidence type="ECO:0000313" key="12">
    <source>
        <dbReference type="Proteomes" id="UP001596958"/>
    </source>
</evidence>
<evidence type="ECO:0000259" key="10">
    <source>
        <dbReference type="PROSITE" id="PS51007"/>
    </source>
</evidence>
<dbReference type="InterPro" id="IPR011041">
    <property type="entry name" value="Quinoprot_gluc/sorb_DH_b-prop"/>
</dbReference>
<sequence>MTFKLLNTVKLTLICMFFAVCTASAQKRVLVFTKVAAFPHDSRQAAAEAIMKMGKENNFAVDTSSDANKISENNLKKYSAVIFVSTTGSFLDPYQRVDLQRYIQAGGGFVGIHAAADALYDWRWYGRMIGAYFAAHPQQQMATMTVVDKNHPSTSMLPTEWKRKDEWYHYKMLNKEVKVLINLEESSLTYNANFNRFKMGANHPIAWYHEFDGGKVFYTGLGHTKESYSEDLMVKHILGGINYAMDHPALDYTKVKAQHAPDEARFAKKVLSIGKFTEPTEMAILPNLDILIVQRRGEILKYSQATKTLNQVAKLNVYFKELKKATHPIEDGLLGIQLDPDFKTNNYLYVYYSPASPDNKPVNYLSRFTFKNNVFDLKSEKRILEVKTDRETCCHTGGSIAFGKDHELYLSTGDNTSPFDEENVPKGAPNTNSFAPLDQRPGFETNDDRRAAGNTNDLRGKILRIKIKPDGTYEIPDGNLFAKGTPKTRPEIYVMGNRNPYRISIDPKTQYLYWGEVGPDAQADSMATRGPKGYDEVNQARKAGNFGWPLFIGPNLAYHDYDYGTGKSGPAFDPLKPINNSRNNTGLTELPPAQPAFIWYPYTASADFPQTGAGGRTAMAGPVYYGDRYVKPGLPAYYNGKFIIYEWMRGWIKAVTLTPEGDYDNMEPFMESTKFNAPVDMEVGPDGKLYVLEYGNGWFARNPDAALSRIDYSTGNVAPQVTTVSANKTAGDVPFTVTFTATANDAENNKIVRYNWNLGNGIKRVTTVPALTYTYTAKGNYTVSVSASDATGTGKSKSTSVVAGASQAAVAAAATAKLNDPGRALMMSLDCPACHKVAEKSIGPAFTEVAKKYAHNTVNATKLSQKVINGGSGVWGDVAMPPHPALKPDQAKQIVNWVFSLAPAKK</sequence>
<dbReference type="Pfam" id="PF18911">
    <property type="entry name" value="PKD_4"/>
    <property type="match status" value="1"/>
</dbReference>
<dbReference type="InterPro" id="IPR002324">
    <property type="entry name" value="Cyt_c_ID"/>
</dbReference>
<evidence type="ECO:0000313" key="11">
    <source>
        <dbReference type="EMBL" id="MFD0749360.1"/>
    </source>
</evidence>
<evidence type="ECO:0000259" key="9">
    <source>
        <dbReference type="PROSITE" id="PS50093"/>
    </source>
</evidence>
<dbReference type="Proteomes" id="UP001596958">
    <property type="component" value="Unassembled WGS sequence"/>
</dbReference>
<accession>A0ABW2YXU1</accession>
<protein>
    <submittedName>
        <fullName evidence="11">ThuA domain-containing protein</fullName>
    </submittedName>
</protein>
<dbReference type="InterPro" id="IPR011042">
    <property type="entry name" value="6-blade_b-propeller_TolB-like"/>
</dbReference>
<dbReference type="RefSeq" id="WP_377097655.1">
    <property type="nucleotide sequence ID" value="NZ_JBHTHU010000002.1"/>
</dbReference>
<dbReference type="EMBL" id="JBHTHU010000002">
    <property type="protein sequence ID" value="MFD0749360.1"/>
    <property type="molecule type" value="Genomic_DNA"/>
</dbReference>
<keyword evidence="4" id="KW-0249">Electron transport</keyword>
<evidence type="ECO:0000256" key="3">
    <source>
        <dbReference type="ARBA" id="ARBA00022723"/>
    </source>
</evidence>
<evidence type="ECO:0000256" key="6">
    <source>
        <dbReference type="PROSITE-ProRule" id="PRU00433"/>
    </source>
</evidence>
<feature type="signal peptide" evidence="8">
    <location>
        <begin position="1"/>
        <end position="25"/>
    </location>
</feature>
<dbReference type="SMART" id="SM00089">
    <property type="entry name" value="PKD"/>
    <property type="match status" value="1"/>
</dbReference>
<dbReference type="InterPro" id="IPR029062">
    <property type="entry name" value="Class_I_gatase-like"/>
</dbReference>
<dbReference type="Pfam" id="PF00034">
    <property type="entry name" value="Cytochrom_C"/>
    <property type="match status" value="1"/>
</dbReference>
<dbReference type="SUPFAM" id="SSF46626">
    <property type="entry name" value="Cytochrome c"/>
    <property type="match status" value="1"/>
</dbReference>
<evidence type="ECO:0000256" key="2">
    <source>
        <dbReference type="ARBA" id="ARBA00022617"/>
    </source>
</evidence>
<feature type="region of interest" description="Disordered" evidence="7">
    <location>
        <begin position="415"/>
        <end position="455"/>
    </location>
</feature>
<dbReference type="InterPro" id="IPR009056">
    <property type="entry name" value="Cyt_c-like_dom"/>
</dbReference>
<dbReference type="CDD" id="cd00146">
    <property type="entry name" value="PKD"/>
    <property type="match status" value="1"/>
</dbReference>
<keyword evidence="8" id="KW-0732">Signal</keyword>
<dbReference type="InterPro" id="IPR012938">
    <property type="entry name" value="Glc/Sorbosone_DH"/>
</dbReference>
<evidence type="ECO:0000256" key="7">
    <source>
        <dbReference type="SAM" id="MobiDB-lite"/>
    </source>
</evidence>
<dbReference type="PROSITE" id="PS51007">
    <property type="entry name" value="CYTC"/>
    <property type="match status" value="1"/>
</dbReference>
<dbReference type="Pfam" id="PF06283">
    <property type="entry name" value="ThuA"/>
    <property type="match status" value="1"/>
</dbReference>
<dbReference type="InterPro" id="IPR000601">
    <property type="entry name" value="PKD_dom"/>
</dbReference>
<dbReference type="Gene3D" id="1.10.760.10">
    <property type="entry name" value="Cytochrome c-like domain"/>
    <property type="match status" value="1"/>
</dbReference>
<evidence type="ECO:0000256" key="5">
    <source>
        <dbReference type="ARBA" id="ARBA00023004"/>
    </source>
</evidence>
<keyword evidence="12" id="KW-1185">Reference proteome</keyword>
<feature type="domain" description="PKD" evidence="9">
    <location>
        <begin position="720"/>
        <end position="801"/>
    </location>
</feature>
<dbReference type="SUPFAM" id="SSF52317">
    <property type="entry name" value="Class I glutamine amidotransferase-like"/>
    <property type="match status" value="1"/>
</dbReference>
<keyword evidence="1" id="KW-0813">Transport</keyword>
<dbReference type="InterPro" id="IPR029010">
    <property type="entry name" value="ThuA-like"/>
</dbReference>
<keyword evidence="5 6" id="KW-0408">Iron</keyword>
<feature type="chain" id="PRO_5046439900" evidence="8">
    <location>
        <begin position="26"/>
        <end position="906"/>
    </location>
</feature>
<dbReference type="InterPro" id="IPR035986">
    <property type="entry name" value="PKD_dom_sf"/>
</dbReference>
<dbReference type="Gene3D" id="2.120.10.30">
    <property type="entry name" value="TolB, C-terminal domain"/>
    <property type="match status" value="1"/>
</dbReference>
<keyword evidence="3 6" id="KW-0479">Metal-binding</keyword>